<dbReference type="Proteomes" id="UP000242877">
    <property type="component" value="Unassembled WGS sequence"/>
</dbReference>
<comment type="caution">
    <text evidence="1">The sequence shown here is derived from an EMBL/GenBank/DDBJ whole genome shotgun (WGS) entry which is preliminary data.</text>
</comment>
<accession>A0A167VAG6</accession>
<gene>
    <name evidence="1" type="ORF">AAP_05789</name>
</gene>
<name>A0A167VAG6_9EURO</name>
<dbReference type="VEuPathDB" id="FungiDB:AAP_05789"/>
<protein>
    <recommendedName>
        <fullName evidence="3">BTB/POZ fold protein</fullName>
    </recommendedName>
</protein>
<evidence type="ECO:0008006" key="3">
    <source>
        <dbReference type="Google" id="ProtNLM"/>
    </source>
</evidence>
<reference evidence="1 2" key="1">
    <citation type="journal article" date="2016" name="Genome Biol. Evol.">
        <title>Divergent and convergent evolution of fungal pathogenicity.</title>
        <authorList>
            <person name="Shang Y."/>
            <person name="Xiao G."/>
            <person name="Zheng P."/>
            <person name="Cen K."/>
            <person name="Zhan S."/>
            <person name="Wang C."/>
        </authorList>
    </citation>
    <scope>NUCLEOTIDE SEQUENCE [LARGE SCALE GENOMIC DNA]</scope>
    <source>
        <strain evidence="1 2">ARSEF 7405</strain>
    </source>
</reference>
<organism evidence="1 2">
    <name type="scientific">Ascosphaera apis ARSEF 7405</name>
    <dbReference type="NCBI Taxonomy" id="392613"/>
    <lineage>
        <taxon>Eukaryota</taxon>
        <taxon>Fungi</taxon>
        <taxon>Dikarya</taxon>
        <taxon>Ascomycota</taxon>
        <taxon>Pezizomycotina</taxon>
        <taxon>Eurotiomycetes</taxon>
        <taxon>Eurotiomycetidae</taxon>
        <taxon>Onygenales</taxon>
        <taxon>Ascosphaeraceae</taxon>
        <taxon>Ascosphaera</taxon>
    </lineage>
</organism>
<dbReference type="EMBL" id="AZGZ01000036">
    <property type="protein sequence ID" value="KZZ87265.1"/>
    <property type="molecule type" value="Genomic_DNA"/>
</dbReference>
<sequence length="175" mass="19640">MALNESQRHVHSSNILGTSVAHMDLTPEDPDVVEAALRFIYDVEMPIGNNDGTGITNPIIFCIRLTTLAETWGLVDLVVSVRAAFMGFSRCLWDGKNESVSTAVIRFLYDTPYTKELASLKRIMLEDCLDRLPALMEQAVFVQVVKELPDFAVDLLKVRAGRENLTLKMELPVWN</sequence>
<dbReference type="OrthoDB" id="6359816at2759"/>
<proteinExistence type="predicted"/>
<evidence type="ECO:0000313" key="2">
    <source>
        <dbReference type="Proteomes" id="UP000242877"/>
    </source>
</evidence>
<dbReference type="AlphaFoldDB" id="A0A167VAG6"/>
<evidence type="ECO:0000313" key="1">
    <source>
        <dbReference type="EMBL" id="KZZ87265.1"/>
    </source>
</evidence>
<keyword evidence="2" id="KW-1185">Reference proteome</keyword>